<protein>
    <submittedName>
        <fullName evidence="1">Uncharacterized protein</fullName>
    </submittedName>
</protein>
<comment type="caution">
    <text evidence="1">The sequence shown here is derived from an EMBL/GenBank/DDBJ whole genome shotgun (WGS) entry which is preliminary data.</text>
</comment>
<gene>
    <name evidence="1" type="ORF">SAMN04488483_2683</name>
</gene>
<evidence type="ECO:0000313" key="2">
    <source>
        <dbReference type="Proteomes" id="UP001158048"/>
    </source>
</evidence>
<keyword evidence="2" id="KW-1185">Reference proteome</keyword>
<proteinExistence type="predicted"/>
<evidence type="ECO:0000313" key="1">
    <source>
        <dbReference type="EMBL" id="SMQ25986.1"/>
    </source>
</evidence>
<name>A0ACD2U679_9PSED</name>
<reference evidence="1" key="1">
    <citation type="submission" date="2017-05" db="EMBL/GenBank/DDBJ databases">
        <authorList>
            <person name="Varghese N."/>
            <person name="Submissions S."/>
        </authorList>
    </citation>
    <scope>NUCLEOTIDE SEQUENCE</scope>
    <source>
        <strain evidence="1">LMG 28168</strain>
    </source>
</reference>
<dbReference type="EMBL" id="FXUY01000001">
    <property type="protein sequence ID" value="SMQ25986.1"/>
    <property type="molecule type" value="Genomic_DNA"/>
</dbReference>
<sequence length="733" mass="78394">MSAKDTEPGVLAINPPRIPNATDPITPYPPPLPGVYYVGLAQSAFTLSLTRDPTRKNAALVLADPLSDDPANQYETLALRVNNTQVSSQYVEPEDQNGIVQAQLPQAELNEGLNILELRYIRASGNFNDSRKLGIQYHRNLPGGNDVPGTGDHPDLHLDFASQLGSPPVIGPEEFANGLVRLNLDYPFKRAYDTIKFEINNVPFFFTVQPGEENKPFVIIVTMEMYVSAGKPGVLTVSYTVTDQLGNPTHLRRWSRRISATVDPVDGELDVMGARVAAVQYWANKGASRYITALDARTGKPLRARWRYEGETQEVATAHFDDLHPEHPLHVRYGGRSVTIRPANFFGNGFCDLDNFNLAHSAFVALKDDGNVFTWGVPDNGGRTVSISDVSVVAWSMAAFAALKRDGSVVAWGNSVLGGEVPAPIAARRDIRRLCTAGQAIAALTNDNSVVAWGVPANGGQVPANIAALKTIRNIRASATAFTVQLTDGSLMAWGDASRGGVVPADIARLRNIAEVVNNHDSFAARLTNGTVVAWGNPDSGGQLISPLSNVARIISAGYAYVAHLDNGQIKTWGRPDWGGAAPASILALHNIIDIVGAGYAFAAILDDYRVVAWGNPDHGGEVPRAIGELRNVVQLAATNGAFAALCADGSVVTWGNSVWGGDSALVSKRLKDVVAIYSNSEAFVALTRTGVVITWGLAESGGHDTAAEYELLEEISYSASTVAQGITSEQSI</sequence>
<dbReference type="Proteomes" id="UP001158048">
    <property type="component" value="Unassembled WGS sequence"/>
</dbReference>
<organism evidence="1 2">
    <name type="scientific">Pseudomonas helmanticensis</name>
    <dbReference type="NCBI Taxonomy" id="1471381"/>
    <lineage>
        <taxon>Bacteria</taxon>
        <taxon>Pseudomonadati</taxon>
        <taxon>Pseudomonadota</taxon>
        <taxon>Gammaproteobacteria</taxon>
        <taxon>Pseudomonadales</taxon>
        <taxon>Pseudomonadaceae</taxon>
        <taxon>Pseudomonas</taxon>
    </lineage>
</organism>
<accession>A0ACD2U679</accession>